<dbReference type="Proteomes" id="UP000006230">
    <property type="component" value="Unassembled WGS sequence"/>
</dbReference>
<keyword evidence="4" id="KW-1185">Reference proteome</keyword>
<evidence type="ECO:0000259" key="2">
    <source>
        <dbReference type="Pfam" id="PF05239"/>
    </source>
</evidence>
<evidence type="ECO:0000313" key="3">
    <source>
        <dbReference type="EMBL" id="EAU46153.1"/>
    </source>
</evidence>
<organism evidence="3 4">
    <name type="scientific">Salipiger bermudensis (strain DSM 26914 / JCM 13377 / KCTC 12554 / HTCC2601)</name>
    <name type="common">Pelagibaca bermudensis</name>
    <dbReference type="NCBI Taxonomy" id="314265"/>
    <lineage>
        <taxon>Bacteria</taxon>
        <taxon>Pseudomonadati</taxon>
        <taxon>Pseudomonadota</taxon>
        <taxon>Alphaproteobacteria</taxon>
        <taxon>Rhodobacterales</taxon>
        <taxon>Roseobacteraceae</taxon>
        <taxon>Salipiger</taxon>
    </lineage>
</organism>
<feature type="signal peptide" evidence="1">
    <location>
        <begin position="1"/>
        <end position="20"/>
    </location>
</feature>
<dbReference type="PANTHER" id="PTHR36505:SF1">
    <property type="entry name" value="BLR1072 PROTEIN"/>
    <property type="match status" value="1"/>
</dbReference>
<feature type="domain" description="PRC-barrel" evidence="2">
    <location>
        <begin position="29"/>
        <end position="96"/>
    </location>
</feature>
<sequence>MPRAILPAIALTFAAGTALAQGLDVDVLRSLDDAKILGPNGDQVGEIEEILVDDSGTPTAAVVEVGGWLDIGDEDVVISFDNLQYDNGTYTVSMTAEEMETLPKWD</sequence>
<proteinExistence type="predicted"/>
<accession>Q0FPR0</accession>
<dbReference type="InterPro" id="IPR011033">
    <property type="entry name" value="PRC_barrel-like_sf"/>
</dbReference>
<dbReference type="RefSeq" id="WP_007801477.1">
    <property type="nucleotide sequence ID" value="NZ_DS022277.1"/>
</dbReference>
<reference evidence="3 4" key="1">
    <citation type="journal article" date="2010" name="J. Bacteriol.">
        <title>Genome sequences of Pelagibaca bermudensis HTCC2601T and Maritimibacter alkaliphilus HTCC2654T, the type strains of two marine Roseobacter genera.</title>
        <authorList>
            <person name="Thrash J.C."/>
            <person name="Cho J.C."/>
            <person name="Ferriera S."/>
            <person name="Johnson J."/>
            <person name="Vergin K.L."/>
            <person name="Giovannoni S.J."/>
        </authorList>
    </citation>
    <scope>NUCLEOTIDE SEQUENCE [LARGE SCALE GENOMIC DNA]</scope>
    <source>
        <strain evidence="4">DSM 26914 / JCM 13377 / KCTC 12554 / HTCC2601</strain>
    </source>
</reference>
<dbReference type="AlphaFoldDB" id="Q0FPR0"/>
<dbReference type="STRING" id="314265.R2601_01608"/>
<comment type="caution">
    <text evidence="3">The sequence shown here is derived from an EMBL/GenBank/DDBJ whole genome shotgun (WGS) entry which is preliminary data.</text>
</comment>
<protein>
    <recommendedName>
        <fullName evidence="2">PRC-barrel domain-containing protein</fullName>
    </recommendedName>
</protein>
<dbReference type="EMBL" id="AATQ01000017">
    <property type="protein sequence ID" value="EAU46153.1"/>
    <property type="molecule type" value="Genomic_DNA"/>
</dbReference>
<evidence type="ECO:0000313" key="4">
    <source>
        <dbReference type="Proteomes" id="UP000006230"/>
    </source>
</evidence>
<dbReference type="InterPro" id="IPR027275">
    <property type="entry name" value="PRC-brl_dom"/>
</dbReference>
<evidence type="ECO:0000256" key="1">
    <source>
        <dbReference type="SAM" id="SignalP"/>
    </source>
</evidence>
<dbReference type="Gene3D" id="2.30.30.240">
    <property type="entry name" value="PRC-barrel domain"/>
    <property type="match status" value="1"/>
</dbReference>
<dbReference type="SUPFAM" id="SSF50346">
    <property type="entry name" value="PRC-barrel domain"/>
    <property type="match status" value="1"/>
</dbReference>
<feature type="chain" id="PRO_5004171851" description="PRC-barrel domain-containing protein" evidence="1">
    <location>
        <begin position="21"/>
        <end position="106"/>
    </location>
</feature>
<dbReference type="Pfam" id="PF05239">
    <property type="entry name" value="PRC"/>
    <property type="match status" value="1"/>
</dbReference>
<keyword evidence="1" id="KW-0732">Signal</keyword>
<gene>
    <name evidence="3" type="ORF">R2601_01608</name>
</gene>
<dbReference type="HOGENOM" id="CLU_2220646_0_0_5"/>
<dbReference type="PANTHER" id="PTHR36505">
    <property type="entry name" value="BLR1072 PROTEIN"/>
    <property type="match status" value="1"/>
</dbReference>
<name>Q0FPR0_SALBH</name>
<dbReference type="eggNOG" id="ENOG50337WS">
    <property type="taxonomic scope" value="Bacteria"/>
</dbReference>
<dbReference type="OrthoDB" id="6158291at2"/>